<keyword evidence="1" id="KW-0902">Two-component regulatory system</keyword>
<organism evidence="4 5">
    <name type="scientific">Litorivita pollutaquae</name>
    <dbReference type="NCBI Taxonomy" id="2200892"/>
    <lineage>
        <taxon>Bacteria</taxon>
        <taxon>Pseudomonadati</taxon>
        <taxon>Pseudomonadota</taxon>
        <taxon>Alphaproteobacteria</taxon>
        <taxon>Rhodobacterales</taxon>
        <taxon>Paracoccaceae</taxon>
        <taxon>Litorivita</taxon>
    </lineage>
</organism>
<evidence type="ECO:0000256" key="1">
    <source>
        <dbReference type="ARBA" id="ARBA00023012"/>
    </source>
</evidence>
<dbReference type="InterPro" id="IPR036641">
    <property type="entry name" value="HPT_dom_sf"/>
</dbReference>
<dbReference type="RefSeq" id="WP_110795914.1">
    <property type="nucleotide sequence ID" value="NZ_KZ826484.1"/>
</dbReference>
<dbReference type="CDD" id="cd00088">
    <property type="entry name" value="HPT"/>
    <property type="match status" value="1"/>
</dbReference>
<dbReference type="AlphaFoldDB" id="A0A2V4NS72"/>
<dbReference type="Proteomes" id="UP000248012">
    <property type="component" value="Unassembled WGS sequence"/>
</dbReference>
<sequence length="110" mass="11942">MIDWARVTELRDEIGDEDFAEVVDLFLDEVGEGVERLRPSLDAGALESELHFLKGSALNLGFMDFSKLCEAGEKSAAAGQTEGIDLGAICDSFAKSKSTFEAELRKRLAA</sequence>
<gene>
    <name evidence="4" type="ORF">DI396_09175</name>
</gene>
<dbReference type="EMBL" id="QFVT01000005">
    <property type="protein sequence ID" value="PYC47606.1"/>
    <property type="molecule type" value="Genomic_DNA"/>
</dbReference>
<dbReference type="GO" id="GO:0004672">
    <property type="term" value="F:protein kinase activity"/>
    <property type="evidence" value="ECO:0007669"/>
    <property type="project" value="UniProtKB-ARBA"/>
</dbReference>
<accession>A0A2V4NS72</accession>
<dbReference type="OrthoDB" id="7867809at2"/>
<reference evidence="4 5" key="1">
    <citation type="submission" date="2018-05" db="EMBL/GenBank/DDBJ databases">
        <title>Oceanovita maritima gen. nov., sp. nov., a marine bacterium in the family Rhodobacteraceae isolated from surface seawater of Lundu port Xiamen, China.</title>
        <authorList>
            <person name="Hetharua B.H."/>
            <person name="Min D."/>
            <person name="Liao H."/>
            <person name="Tian Y."/>
        </authorList>
    </citation>
    <scope>NUCLEOTIDE SEQUENCE [LARGE SCALE GENOMIC DNA]</scope>
    <source>
        <strain evidence="4 5">FSX-11</strain>
    </source>
</reference>
<evidence type="ECO:0000259" key="3">
    <source>
        <dbReference type="PROSITE" id="PS50894"/>
    </source>
</evidence>
<protein>
    <submittedName>
        <fullName evidence="4">Histidine kinase</fullName>
    </submittedName>
</protein>
<keyword evidence="4" id="KW-0808">Transferase</keyword>
<dbReference type="Pfam" id="PF01627">
    <property type="entry name" value="Hpt"/>
    <property type="match status" value="1"/>
</dbReference>
<evidence type="ECO:0000313" key="4">
    <source>
        <dbReference type="EMBL" id="PYC47606.1"/>
    </source>
</evidence>
<feature type="domain" description="HPt" evidence="3">
    <location>
        <begin position="12"/>
        <end position="107"/>
    </location>
</feature>
<keyword evidence="4" id="KW-0418">Kinase</keyword>
<keyword evidence="2" id="KW-0597">Phosphoprotein</keyword>
<dbReference type="InterPro" id="IPR008207">
    <property type="entry name" value="Sig_transdc_His_kin_Hpt_dom"/>
</dbReference>
<evidence type="ECO:0000256" key="2">
    <source>
        <dbReference type="PROSITE-ProRule" id="PRU00110"/>
    </source>
</evidence>
<evidence type="ECO:0000313" key="5">
    <source>
        <dbReference type="Proteomes" id="UP000248012"/>
    </source>
</evidence>
<dbReference type="SUPFAM" id="SSF47226">
    <property type="entry name" value="Histidine-containing phosphotransfer domain, HPT domain"/>
    <property type="match status" value="1"/>
</dbReference>
<proteinExistence type="predicted"/>
<dbReference type="GO" id="GO:0000160">
    <property type="term" value="P:phosphorelay signal transduction system"/>
    <property type="evidence" value="ECO:0007669"/>
    <property type="project" value="UniProtKB-KW"/>
</dbReference>
<name>A0A2V4NS72_9RHOB</name>
<dbReference type="Gene3D" id="1.20.120.160">
    <property type="entry name" value="HPT domain"/>
    <property type="match status" value="1"/>
</dbReference>
<comment type="caution">
    <text evidence="4">The sequence shown here is derived from an EMBL/GenBank/DDBJ whole genome shotgun (WGS) entry which is preliminary data.</text>
</comment>
<feature type="modified residue" description="Phosphohistidine" evidence="2">
    <location>
        <position position="51"/>
    </location>
</feature>
<keyword evidence="5" id="KW-1185">Reference proteome</keyword>
<dbReference type="PROSITE" id="PS50894">
    <property type="entry name" value="HPT"/>
    <property type="match status" value="1"/>
</dbReference>